<dbReference type="EMBL" id="RXLQ01000002">
    <property type="protein sequence ID" value="RSZ60403.1"/>
    <property type="molecule type" value="Genomic_DNA"/>
</dbReference>
<feature type="signal peptide" evidence="1">
    <location>
        <begin position="1"/>
        <end position="19"/>
    </location>
</feature>
<proteinExistence type="predicted"/>
<keyword evidence="2" id="KW-0378">Hydrolase</keyword>
<protein>
    <submittedName>
        <fullName evidence="2">Alpha/beta hydrolase</fullName>
    </submittedName>
</protein>
<gene>
    <name evidence="2" type="ORF">EJB06_04625</name>
</gene>
<keyword evidence="1" id="KW-0732">Signal</keyword>
<dbReference type="AlphaFoldDB" id="A0A430HS92"/>
<dbReference type="RefSeq" id="WP_126072814.1">
    <property type="nucleotide sequence ID" value="NZ_CP051166.1"/>
</dbReference>
<dbReference type="Proteomes" id="UP000278085">
    <property type="component" value="Unassembled WGS sequence"/>
</dbReference>
<evidence type="ECO:0000313" key="2">
    <source>
        <dbReference type="EMBL" id="RSZ60403.1"/>
    </source>
</evidence>
<comment type="caution">
    <text evidence="2">The sequence shown here is derived from an EMBL/GenBank/DDBJ whole genome shotgun (WGS) entry which is preliminary data.</text>
</comment>
<evidence type="ECO:0000256" key="1">
    <source>
        <dbReference type="SAM" id="SignalP"/>
    </source>
</evidence>
<reference evidence="2 3" key="1">
    <citation type="submission" date="2018-12" db="EMBL/GenBank/DDBJ databases">
        <authorList>
            <person name="Yang E."/>
        </authorList>
    </citation>
    <scope>NUCLEOTIDE SEQUENCE [LARGE SCALE GENOMIC DNA]</scope>
    <source>
        <strain evidence="2 3">SOD</strain>
    </source>
</reference>
<name>A0A430HS92_9BURK</name>
<dbReference type="SUPFAM" id="SSF53474">
    <property type="entry name" value="alpha/beta-Hydrolases"/>
    <property type="match status" value="1"/>
</dbReference>
<dbReference type="InterPro" id="IPR029058">
    <property type="entry name" value="AB_hydrolase_fold"/>
</dbReference>
<evidence type="ECO:0000313" key="3">
    <source>
        <dbReference type="Proteomes" id="UP000278085"/>
    </source>
</evidence>
<feature type="chain" id="PRO_5019032696" evidence="1">
    <location>
        <begin position="20"/>
        <end position="242"/>
    </location>
</feature>
<organism evidence="2 3">
    <name type="scientific">Massilia atriviolacea</name>
    <dbReference type="NCBI Taxonomy" id="2495579"/>
    <lineage>
        <taxon>Bacteria</taxon>
        <taxon>Pseudomonadati</taxon>
        <taxon>Pseudomonadota</taxon>
        <taxon>Betaproteobacteria</taxon>
        <taxon>Burkholderiales</taxon>
        <taxon>Oxalobacteraceae</taxon>
        <taxon>Telluria group</taxon>
        <taxon>Massilia</taxon>
    </lineage>
</organism>
<sequence length="242" mass="26391">MRRLFALMPLLFGMPLAMAAIPVDIHRPASVHACTAAKPCPVAILSPGYGFSGSDYSFVTSYLNGMAYLVVALQDSAGGVTLDRDAPVAEQVQAIARVTSQSISTMIDETAERYPQFDWRQLLLVGHSLGGDSSAQFAADRPNRVFALISLDSRRVALPRSAEIRVLTIRASDTAADPGVLPDEDERSRYRSCVVRIDGARHNDMRDAGSEQLKARITSAIDTFLRPGRHPGFVCDRDSRLE</sequence>
<accession>A0A430HS92</accession>
<dbReference type="Gene3D" id="3.40.50.1820">
    <property type="entry name" value="alpha/beta hydrolase"/>
    <property type="match status" value="1"/>
</dbReference>
<keyword evidence="3" id="KW-1185">Reference proteome</keyword>
<dbReference type="GO" id="GO:0016787">
    <property type="term" value="F:hydrolase activity"/>
    <property type="evidence" value="ECO:0007669"/>
    <property type="project" value="UniProtKB-KW"/>
</dbReference>
<dbReference type="OrthoDB" id="9814760at2"/>